<keyword evidence="4" id="KW-0689">Ribosomal protein</keyword>
<evidence type="ECO:0000256" key="6">
    <source>
        <dbReference type="ARBA" id="ARBA00023274"/>
    </source>
</evidence>
<dbReference type="Proteomes" id="UP000030755">
    <property type="component" value="Unassembled WGS sequence"/>
</dbReference>
<organism evidence="8 9">
    <name type="scientific">Rozella allomycis (strain CSF55)</name>
    <dbReference type="NCBI Taxonomy" id="988480"/>
    <lineage>
        <taxon>Eukaryota</taxon>
        <taxon>Fungi</taxon>
        <taxon>Fungi incertae sedis</taxon>
        <taxon>Cryptomycota</taxon>
        <taxon>Cryptomycota incertae sedis</taxon>
        <taxon>Rozella</taxon>
    </lineage>
</organism>
<evidence type="ECO:0000256" key="3">
    <source>
        <dbReference type="ARBA" id="ARBA00022946"/>
    </source>
</evidence>
<dbReference type="GO" id="GO:0003735">
    <property type="term" value="F:structural constituent of ribosome"/>
    <property type="evidence" value="ECO:0007669"/>
    <property type="project" value="TreeGrafter"/>
</dbReference>
<dbReference type="AlphaFoldDB" id="A0A075B0P3"/>
<dbReference type="Pfam" id="PF10236">
    <property type="entry name" value="DAP3"/>
    <property type="match status" value="1"/>
</dbReference>
<evidence type="ECO:0000313" key="8">
    <source>
        <dbReference type="EMBL" id="EPZ34391.1"/>
    </source>
</evidence>
<keyword evidence="5" id="KW-0496">Mitochondrion</keyword>
<gene>
    <name evidence="8" type="ORF">O9G_000578</name>
</gene>
<proteinExistence type="inferred from homology"/>
<dbReference type="GO" id="GO:0005763">
    <property type="term" value="C:mitochondrial small ribosomal subunit"/>
    <property type="evidence" value="ECO:0007669"/>
    <property type="project" value="TreeGrafter"/>
</dbReference>
<comment type="subcellular location">
    <subcellularLocation>
        <location evidence="1">Mitochondrion</location>
    </subcellularLocation>
</comment>
<dbReference type="HOGENOM" id="CLU_554489_0_0_1"/>
<evidence type="ECO:0000313" key="9">
    <source>
        <dbReference type="Proteomes" id="UP000030755"/>
    </source>
</evidence>
<accession>A0A075B0P3</accession>
<evidence type="ECO:0000256" key="4">
    <source>
        <dbReference type="ARBA" id="ARBA00022980"/>
    </source>
</evidence>
<sequence>MHISKLLLKAGKPKNTPVPIKATTGFKMPKIPPIATPKKPIIVDAPCWNNENEDLGCKIVQASPRLSEIMDKVKVPIAWEKHVKLFNQKAWLLRNETKNLKNFIVDNYIYIDGKHNSGKSGECLALMDYLLNENDWVILYSPQMFRWTDGWYPYFPVKSNKDEVPKEFEQPTLAIEFLQAQMAINEKIFNEIIATSIEEMPNVEGQTLSEICKIGIEDETKAHPAIKLLLTTLANQEKFPVLNIMDEANALHLSKISYNNVDSTPLKPENLLRQCIEAKGTKVFLQVTSYYQEGLLHNNLKPLFFLLTHMGKEKISAKNTDYWLELNDSLFLQENHLSLLEPLFRDIENTYLGQINEVVNKRDLLESIIAEKLTALSENRNANPLNEQKLKTLMAKYLRTLNCDERSLNVYEQVHPNEKNVFMYKPAPLEFAEAKELLRFYKQKGLIYPTTISDEYIEKKLFVTGRSIGDIYVDCSGEELFASLGQMEFLTQ</sequence>
<evidence type="ECO:0000256" key="1">
    <source>
        <dbReference type="ARBA" id="ARBA00004173"/>
    </source>
</evidence>
<dbReference type="OrthoDB" id="274828at2759"/>
<dbReference type="PANTHER" id="PTHR12810">
    <property type="entry name" value="MITOCHONDRIAL 28S RIBOSOMAL PROTEIN S29"/>
    <property type="match status" value="1"/>
</dbReference>
<keyword evidence="6" id="KW-0687">Ribonucleoprotein</keyword>
<keyword evidence="3" id="KW-0809">Transit peptide</keyword>
<keyword evidence="9" id="KW-1185">Reference proteome</keyword>
<evidence type="ECO:0000256" key="7">
    <source>
        <dbReference type="ARBA" id="ARBA00035140"/>
    </source>
</evidence>
<dbReference type="PANTHER" id="PTHR12810:SF0">
    <property type="entry name" value="SMALL RIBOSOMAL SUBUNIT PROTEIN MS29"/>
    <property type="match status" value="1"/>
</dbReference>
<evidence type="ECO:0000256" key="5">
    <source>
        <dbReference type="ARBA" id="ARBA00023128"/>
    </source>
</evidence>
<evidence type="ECO:0000256" key="2">
    <source>
        <dbReference type="ARBA" id="ARBA00009863"/>
    </source>
</evidence>
<comment type="similarity">
    <text evidence="2">Belongs to the mitochondrion-specific ribosomal protein mS29 family.</text>
</comment>
<dbReference type="STRING" id="988480.A0A075B0P3"/>
<reference evidence="8 9" key="1">
    <citation type="journal article" date="2013" name="Curr. Biol.">
        <title>Shared signatures of parasitism and phylogenomics unite Cryptomycota and microsporidia.</title>
        <authorList>
            <person name="James T.Y."/>
            <person name="Pelin A."/>
            <person name="Bonen L."/>
            <person name="Ahrendt S."/>
            <person name="Sain D."/>
            <person name="Corradi N."/>
            <person name="Stajich J.E."/>
        </authorList>
    </citation>
    <scope>NUCLEOTIDE SEQUENCE [LARGE SCALE GENOMIC DNA]</scope>
    <source>
        <strain evidence="8 9">CSF55</strain>
    </source>
</reference>
<name>A0A075B0P3_ROZAC</name>
<dbReference type="EMBL" id="KE560959">
    <property type="protein sequence ID" value="EPZ34391.1"/>
    <property type="molecule type" value="Genomic_DNA"/>
</dbReference>
<dbReference type="InterPro" id="IPR019368">
    <property type="entry name" value="Ribosomal_mS29"/>
</dbReference>
<protein>
    <recommendedName>
        <fullName evidence="7">Small ribosomal subunit protein mS29</fullName>
    </recommendedName>
</protein>